<gene>
    <name evidence="1" type="ORF">BCETI_3000626</name>
</gene>
<name>C0G5B1_9HYPH</name>
<dbReference type="AlphaFoldDB" id="C0G5B1"/>
<comment type="caution">
    <text evidence="1">The sequence shown here is derived from an EMBL/GenBank/DDBJ whole genome shotgun (WGS) entry which is preliminary data.</text>
</comment>
<evidence type="ECO:0000313" key="2">
    <source>
        <dbReference type="Proteomes" id="UP000003678"/>
    </source>
</evidence>
<sequence length="47" mass="5232">MLAAPWILVIRHCQKKNSRPEAQVSGLCFCFTPGLEAGNIFSRTIAR</sequence>
<evidence type="ECO:0000313" key="1">
    <source>
        <dbReference type="EMBL" id="EEH14845.1"/>
    </source>
</evidence>
<protein>
    <submittedName>
        <fullName evidence="1">Uncharacterized protein</fullName>
    </submittedName>
</protein>
<dbReference type="EMBL" id="ACJD01000003">
    <property type="protein sequence ID" value="EEH14845.1"/>
    <property type="molecule type" value="Genomic_DNA"/>
</dbReference>
<dbReference type="Proteomes" id="UP000003678">
    <property type="component" value="Unassembled WGS sequence"/>
</dbReference>
<accession>C0G5B1</accession>
<reference evidence="1 2" key="1">
    <citation type="submission" date="2009-03" db="EMBL/GenBank/DDBJ databases">
        <authorList>
            <person name="Setubal J.C."/>
            <person name="Boyle S."/>
            <person name="Crasta O.R."/>
            <person name="Gillespie J.J."/>
            <person name="Kenyon R.W."/>
            <person name="Lu J."/>
            <person name="Mane S."/>
            <person name="Nagrani S."/>
            <person name="Shallom J.M."/>
            <person name="Shallom S."/>
            <person name="Shukla M."/>
            <person name="Snyder E.E."/>
            <person name="Sobral B.W."/>
            <person name="Wattam A.R."/>
            <person name="Will R."/>
            <person name="Williams K."/>
            <person name="Yoo H."/>
            <person name="Bruce D.H."/>
            <person name="Detter C."/>
            <person name="Munk C."/>
            <person name="Brettin T.S."/>
            <person name="Ficht T."/>
        </authorList>
    </citation>
    <scope>NUCLEOTIDE SEQUENCE [LARGE SCALE GENOMIC DNA]</scope>
    <source>
        <strain evidence="1 2">Cudo</strain>
    </source>
</reference>
<proteinExistence type="predicted"/>
<organism evidence="1 2">
    <name type="scientific">Brucella ceti str. Cudo</name>
    <dbReference type="NCBI Taxonomy" id="595497"/>
    <lineage>
        <taxon>Bacteria</taxon>
        <taxon>Pseudomonadati</taxon>
        <taxon>Pseudomonadota</taxon>
        <taxon>Alphaproteobacteria</taxon>
        <taxon>Hyphomicrobiales</taxon>
        <taxon>Brucellaceae</taxon>
        <taxon>Brucella/Ochrobactrum group</taxon>
        <taxon>Brucella</taxon>
    </lineage>
</organism>